<reference evidence="1" key="1">
    <citation type="submission" date="2018-11" db="EMBL/GenBank/DDBJ databases">
        <title>The sequence and de novo assembly of Larimichthys crocea genome using PacBio and Hi-C technologies.</title>
        <authorList>
            <person name="Xu P."/>
            <person name="Chen B."/>
            <person name="Zhou Z."/>
            <person name="Ke Q."/>
            <person name="Wu Y."/>
            <person name="Bai H."/>
            <person name="Pu F."/>
        </authorList>
    </citation>
    <scope>NUCLEOTIDE SEQUENCE</scope>
    <source>
        <tissue evidence="1">Muscle</tissue>
    </source>
</reference>
<gene>
    <name evidence="1" type="ORF">E3U43_017171</name>
</gene>
<evidence type="ECO:0000313" key="1">
    <source>
        <dbReference type="EMBL" id="TMS12213.1"/>
    </source>
</evidence>
<name>A0ACD3QYL6_LARCR</name>
<accession>A0ACD3QYL6</accession>
<organism evidence="1 2">
    <name type="scientific">Larimichthys crocea</name>
    <name type="common">Large yellow croaker</name>
    <name type="synonym">Pseudosciaena crocea</name>
    <dbReference type="NCBI Taxonomy" id="215358"/>
    <lineage>
        <taxon>Eukaryota</taxon>
        <taxon>Metazoa</taxon>
        <taxon>Chordata</taxon>
        <taxon>Craniata</taxon>
        <taxon>Vertebrata</taxon>
        <taxon>Euteleostomi</taxon>
        <taxon>Actinopterygii</taxon>
        <taxon>Neopterygii</taxon>
        <taxon>Teleostei</taxon>
        <taxon>Neoteleostei</taxon>
        <taxon>Acanthomorphata</taxon>
        <taxon>Eupercaria</taxon>
        <taxon>Sciaenidae</taxon>
        <taxon>Larimichthys</taxon>
    </lineage>
</organism>
<dbReference type="Proteomes" id="UP000793456">
    <property type="component" value="Chromosome XII"/>
</dbReference>
<comment type="caution">
    <text evidence="1">The sequence shown here is derived from an EMBL/GenBank/DDBJ whole genome shotgun (WGS) entry which is preliminary data.</text>
</comment>
<evidence type="ECO:0000313" key="2">
    <source>
        <dbReference type="Proteomes" id="UP000793456"/>
    </source>
</evidence>
<sequence length="836" mass="92669">MGRTISGMEDDGPIADACTMPSFISSFEEGRVKLSRNLPTETSFTDGKVERSVRDLSRRVTRSNSRLSLDGGEREPEERSSDEEKDARGNNNNNCNGGGGGGGGGERRRASAVEILRRNFGVSKSPSLRLSTSSRMQQHDNHEGTVNSDVTSGYESECGECRKSERETGDAVTENEPTLSDLTSVEFITVTGPRRLRGDSEGSTGTSTEPFPGKEHVYCTVYCIANDSHRNEITDDDTVTSDAPEMDAETGQDASSSPKPQLYTLDDLVDPFGDMAHGLSILQAGGAEATMQSCRVCLEGKSIAPLPCCRKAVCDECLKLYVSSQVRVAKSYISCPIPECSGYLEEVVVISHLANEDVAKYRYFLELSQLDSSTKPCPQCSQFTSLKEHNPNRSEHKYKIQCSNCQFVWCFKCHAPWHNGLKCRDYRKGDKLLRNWASVIEHGQRNAQKCPQCKIHIQRTEGCDHMTCTQCNTNFCYRCGERYRHLRFFGDHTSNLSVFGCKYRYLPDKPHLRRLIRGSVCATKVLIAPVVILLVVVLGALALVIAVCGSDCPLTAAKTSISVCDHSCDDSFVSAGVMSALQETNPHNLVLNNTKEGGLFGKFTWLSLMETRQQGFLDSEPLREADEDFASQVNNSIMTEEEREEIQQELAKLEEEISTLRQVLSSKEKQHADLKQKLGINPLSELRNNFSRGWYDVQTSTAFKKTSETLSTAGQKTTAAFSTLGSAITRKFEDMSYSIRHSMSMPTMRNSPSFKSFEEKVENTVSTIKTKVGSSETGGSFEEVLSSAANASSQDTPTNTLTDSSERPQLTSWSTSGWWKRPEKELMRVLEMICLD</sequence>
<dbReference type="EMBL" id="CM011685">
    <property type="protein sequence ID" value="TMS12213.1"/>
    <property type="molecule type" value="Genomic_DNA"/>
</dbReference>
<protein>
    <submittedName>
        <fullName evidence="1">Uncharacterized protein</fullName>
    </submittedName>
</protein>
<proteinExistence type="predicted"/>
<keyword evidence="2" id="KW-1185">Reference proteome</keyword>